<proteinExistence type="predicted"/>
<organism evidence="1 2">
    <name type="scientific">Hibiscus sabdariffa</name>
    <name type="common">roselle</name>
    <dbReference type="NCBI Taxonomy" id="183260"/>
    <lineage>
        <taxon>Eukaryota</taxon>
        <taxon>Viridiplantae</taxon>
        <taxon>Streptophyta</taxon>
        <taxon>Embryophyta</taxon>
        <taxon>Tracheophyta</taxon>
        <taxon>Spermatophyta</taxon>
        <taxon>Magnoliopsida</taxon>
        <taxon>eudicotyledons</taxon>
        <taxon>Gunneridae</taxon>
        <taxon>Pentapetalae</taxon>
        <taxon>rosids</taxon>
        <taxon>malvids</taxon>
        <taxon>Malvales</taxon>
        <taxon>Malvaceae</taxon>
        <taxon>Malvoideae</taxon>
        <taxon>Hibiscus</taxon>
    </lineage>
</organism>
<keyword evidence="2" id="KW-1185">Reference proteome</keyword>
<protein>
    <recommendedName>
        <fullName evidence="3">RNase H type-1 domain-containing protein</fullName>
    </recommendedName>
</protein>
<dbReference type="Proteomes" id="UP001396334">
    <property type="component" value="Unassembled WGS sequence"/>
</dbReference>
<sequence>MSCAASSSPIFLVRAIVDYTSKSWMLDYVLIKRKANFTADFLAKYHPVSDGSTSVYFVAHAPLMPILVRDLHGPPFLNTVVP</sequence>
<accession>A0ABR2T382</accession>
<evidence type="ECO:0000313" key="2">
    <source>
        <dbReference type="Proteomes" id="UP001396334"/>
    </source>
</evidence>
<evidence type="ECO:0008006" key="3">
    <source>
        <dbReference type="Google" id="ProtNLM"/>
    </source>
</evidence>
<comment type="caution">
    <text evidence="1">The sequence shown here is derived from an EMBL/GenBank/DDBJ whole genome shotgun (WGS) entry which is preliminary data.</text>
</comment>
<gene>
    <name evidence="1" type="ORF">V6N11_055951</name>
</gene>
<reference evidence="1 2" key="1">
    <citation type="journal article" date="2024" name="G3 (Bethesda)">
        <title>Genome assembly of Hibiscus sabdariffa L. provides insights into metabolisms of medicinal natural products.</title>
        <authorList>
            <person name="Kim T."/>
        </authorList>
    </citation>
    <scope>NUCLEOTIDE SEQUENCE [LARGE SCALE GENOMIC DNA]</scope>
    <source>
        <strain evidence="1">TK-2024</strain>
        <tissue evidence="1">Old leaves</tissue>
    </source>
</reference>
<evidence type="ECO:0000313" key="1">
    <source>
        <dbReference type="EMBL" id="KAK9031658.1"/>
    </source>
</evidence>
<name>A0ABR2T382_9ROSI</name>
<dbReference type="EMBL" id="JBBPBN010000009">
    <property type="protein sequence ID" value="KAK9031658.1"/>
    <property type="molecule type" value="Genomic_DNA"/>
</dbReference>